<accession>A0A1H3E2W9</accession>
<dbReference type="PANTHER" id="PTHR36837">
    <property type="entry name" value="POLY(3-HYDROXYALKANOATE) POLYMERASE SUBUNIT PHAC"/>
    <property type="match status" value="1"/>
</dbReference>
<organism evidence="3 4">
    <name type="scientific">Albimonas donghaensis</name>
    <dbReference type="NCBI Taxonomy" id="356660"/>
    <lineage>
        <taxon>Bacteria</taxon>
        <taxon>Pseudomonadati</taxon>
        <taxon>Pseudomonadota</taxon>
        <taxon>Alphaproteobacteria</taxon>
        <taxon>Rhodobacterales</taxon>
        <taxon>Paracoccaceae</taxon>
        <taxon>Albimonas</taxon>
    </lineage>
</organism>
<dbReference type="InterPro" id="IPR029058">
    <property type="entry name" value="AB_hydrolase_fold"/>
</dbReference>
<dbReference type="SUPFAM" id="SSF53474">
    <property type="entry name" value="alpha/beta-Hydrolases"/>
    <property type="match status" value="1"/>
</dbReference>
<dbReference type="Proteomes" id="UP000199118">
    <property type="component" value="Unassembled WGS sequence"/>
</dbReference>
<dbReference type="Pfam" id="PF00561">
    <property type="entry name" value="Abhydrolase_1"/>
    <property type="match status" value="1"/>
</dbReference>
<protein>
    <submittedName>
        <fullName evidence="3">Polyhydroxyalkanoate synthase</fullName>
    </submittedName>
</protein>
<dbReference type="Gene3D" id="3.40.50.1820">
    <property type="entry name" value="alpha/beta hydrolase"/>
    <property type="match status" value="2"/>
</dbReference>
<keyword evidence="4" id="KW-1185">Reference proteome</keyword>
<dbReference type="InterPro" id="IPR000073">
    <property type="entry name" value="AB_hydrolase_1"/>
</dbReference>
<sequence length="384" mass="40797">MAAAADDPRFPWTPGALPEGRASGRDMRATGDDAPFAVAAEAARRLREMIEGIERYQAHPWTRPLPDPPTVWSAGSARLLDYGAEAPPGATPIMVTPSLVNRAYILDLHPDRSLLRWLAGQGFRPLLLDWGLPEGPEQGFDLSAYFRDRVLPATEAAAELAGRPPAALGYCMGGAFAAALAARRPDLVSRLALIGAPWDFGNLSGLGGAIAALAAREDPETISARLTGLGEALGAVPVDALQLLFAALDPTLALRKFRRFAALAPDDPNVEIFAATEDWLNDGVTMAAPAARDVAIGWYMRNLTARGEWILDGEPVVPEAIEAPALAFCSVSDRIAPPDCAEALPRAIPGAGLRRPRTGHVGMIVGSSAERTVWRPLARFIAGE</sequence>
<name>A0A1H3E2W9_9RHOB</name>
<dbReference type="RefSeq" id="WP_143040352.1">
    <property type="nucleotide sequence ID" value="NZ_FNMZ01000009.1"/>
</dbReference>
<evidence type="ECO:0000313" key="3">
    <source>
        <dbReference type="EMBL" id="SDX72259.1"/>
    </source>
</evidence>
<dbReference type="PANTHER" id="PTHR36837:SF2">
    <property type="entry name" value="POLY(3-HYDROXYALKANOATE) POLYMERASE SUBUNIT PHAC"/>
    <property type="match status" value="1"/>
</dbReference>
<dbReference type="STRING" id="356660.SAMN05444336_10917"/>
<feature type="region of interest" description="Disordered" evidence="1">
    <location>
        <begin position="1"/>
        <end position="30"/>
    </location>
</feature>
<feature type="domain" description="AB hydrolase-1" evidence="2">
    <location>
        <begin position="163"/>
        <end position="366"/>
    </location>
</feature>
<evidence type="ECO:0000256" key="1">
    <source>
        <dbReference type="SAM" id="MobiDB-lite"/>
    </source>
</evidence>
<reference evidence="3 4" key="1">
    <citation type="submission" date="2016-10" db="EMBL/GenBank/DDBJ databases">
        <authorList>
            <person name="de Groot N.N."/>
        </authorList>
    </citation>
    <scope>NUCLEOTIDE SEQUENCE [LARGE SCALE GENOMIC DNA]</scope>
    <source>
        <strain evidence="3 4">DSM 17890</strain>
    </source>
</reference>
<dbReference type="InterPro" id="IPR051321">
    <property type="entry name" value="PHA/PHB_synthase"/>
</dbReference>
<evidence type="ECO:0000259" key="2">
    <source>
        <dbReference type="Pfam" id="PF00561"/>
    </source>
</evidence>
<dbReference type="AlphaFoldDB" id="A0A1H3E2W9"/>
<evidence type="ECO:0000313" key="4">
    <source>
        <dbReference type="Proteomes" id="UP000199118"/>
    </source>
</evidence>
<gene>
    <name evidence="3" type="ORF">SAMN05444336_10917</name>
</gene>
<proteinExistence type="predicted"/>
<dbReference type="EMBL" id="FNMZ01000009">
    <property type="protein sequence ID" value="SDX72259.1"/>
    <property type="molecule type" value="Genomic_DNA"/>
</dbReference>
<dbReference type="OrthoDB" id="9767934at2"/>